<gene>
    <name evidence="1" type="ORF">ACFQKB_34565</name>
</gene>
<dbReference type="EMBL" id="JBHSXS010000032">
    <property type="protein sequence ID" value="MFC6884927.1"/>
    <property type="molecule type" value="Genomic_DNA"/>
</dbReference>
<reference evidence="2" key="1">
    <citation type="journal article" date="2019" name="Int. J. Syst. Evol. Microbiol.">
        <title>The Global Catalogue of Microorganisms (GCM) 10K type strain sequencing project: providing services to taxonomists for standard genome sequencing and annotation.</title>
        <authorList>
            <consortium name="The Broad Institute Genomics Platform"/>
            <consortium name="The Broad Institute Genome Sequencing Center for Infectious Disease"/>
            <person name="Wu L."/>
            <person name="Ma J."/>
        </authorList>
    </citation>
    <scope>NUCLEOTIDE SEQUENCE [LARGE SCALE GENOMIC DNA]</scope>
    <source>
        <strain evidence="2">JCM 3369</strain>
    </source>
</reference>
<accession>A0ABW2CSX1</accession>
<keyword evidence="2" id="KW-1185">Reference proteome</keyword>
<protein>
    <submittedName>
        <fullName evidence="1">Uncharacterized protein</fullName>
    </submittedName>
</protein>
<dbReference type="RefSeq" id="WP_160821290.1">
    <property type="nucleotide sequence ID" value="NZ_JBHSXE010000001.1"/>
</dbReference>
<proteinExistence type="predicted"/>
<evidence type="ECO:0000313" key="2">
    <source>
        <dbReference type="Proteomes" id="UP001596380"/>
    </source>
</evidence>
<evidence type="ECO:0000313" key="1">
    <source>
        <dbReference type="EMBL" id="MFC6884927.1"/>
    </source>
</evidence>
<organism evidence="1 2">
    <name type="scientific">Actinomadura yumaensis</name>
    <dbReference type="NCBI Taxonomy" id="111807"/>
    <lineage>
        <taxon>Bacteria</taxon>
        <taxon>Bacillati</taxon>
        <taxon>Actinomycetota</taxon>
        <taxon>Actinomycetes</taxon>
        <taxon>Streptosporangiales</taxon>
        <taxon>Thermomonosporaceae</taxon>
        <taxon>Actinomadura</taxon>
    </lineage>
</organism>
<sequence length="63" mass="6594">MLDAWWDVSASLRSARCDGARLGGVEHEAAEDAARVIGYLASPLASQVTGAERTDDGGTLPHL</sequence>
<comment type="caution">
    <text evidence="1">The sequence shown here is derived from an EMBL/GenBank/DDBJ whole genome shotgun (WGS) entry which is preliminary data.</text>
</comment>
<name>A0ABW2CSX1_9ACTN</name>
<dbReference type="Proteomes" id="UP001596380">
    <property type="component" value="Unassembled WGS sequence"/>
</dbReference>